<dbReference type="InterPro" id="IPR045180">
    <property type="entry name" value="La_dom_prot"/>
</dbReference>
<evidence type="ECO:0000259" key="6">
    <source>
        <dbReference type="PROSITE" id="PS50102"/>
    </source>
</evidence>
<dbReference type="GeneID" id="25567893"/>
<dbReference type="InterPro" id="IPR002344">
    <property type="entry name" value="Lupus_La"/>
</dbReference>
<dbReference type="STRING" id="461836.A0A0L0DLK2"/>
<evidence type="ECO:0000256" key="5">
    <source>
        <dbReference type="SAM" id="MobiDB-lite"/>
    </source>
</evidence>
<keyword evidence="2 4" id="KW-0694">RNA-binding</keyword>
<dbReference type="GO" id="GO:0005634">
    <property type="term" value="C:nucleus"/>
    <property type="evidence" value="ECO:0007669"/>
    <property type="project" value="UniProtKB-SubCell"/>
</dbReference>
<evidence type="ECO:0000256" key="4">
    <source>
        <dbReference type="PROSITE-ProRule" id="PRU00332"/>
    </source>
</evidence>
<gene>
    <name evidence="9" type="ORF">AMSG_09430</name>
</gene>
<feature type="domain" description="HTH La-type RNA-binding" evidence="7">
    <location>
        <begin position="1"/>
        <end position="92"/>
    </location>
</feature>
<dbReference type="GO" id="GO:1990904">
    <property type="term" value="C:ribonucleoprotein complex"/>
    <property type="evidence" value="ECO:0007669"/>
    <property type="project" value="UniProtKB-UniRule"/>
</dbReference>
<dbReference type="PROSITE" id="PS50102">
    <property type="entry name" value="RRM"/>
    <property type="match status" value="1"/>
</dbReference>
<dbReference type="Proteomes" id="UP000054408">
    <property type="component" value="Unassembled WGS sequence"/>
</dbReference>
<dbReference type="eggNOG" id="KOG4213">
    <property type="taxonomic scope" value="Eukaryota"/>
</dbReference>
<dbReference type="SUPFAM" id="SSF46785">
    <property type="entry name" value="Winged helix' DNA-binding domain"/>
    <property type="match status" value="1"/>
</dbReference>
<feature type="region of interest" description="Disordered" evidence="5">
    <location>
        <begin position="322"/>
        <end position="370"/>
    </location>
</feature>
<dbReference type="Gene3D" id="1.10.10.10">
    <property type="entry name" value="Winged helix-like DNA-binding domain superfamily/Winged helix DNA-binding domain"/>
    <property type="match status" value="1"/>
</dbReference>
<dbReference type="Gene3D" id="3.30.70.330">
    <property type="match status" value="2"/>
</dbReference>
<evidence type="ECO:0000256" key="2">
    <source>
        <dbReference type="ARBA" id="ARBA00022884"/>
    </source>
</evidence>
<dbReference type="InterPro" id="IPR036390">
    <property type="entry name" value="WH_DNA-bd_sf"/>
</dbReference>
<dbReference type="SMART" id="SM00360">
    <property type="entry name" value="RRM"/>
    <property type="match status" value="2"/>
</dbReference>
<name>A0A0L0DLK2_THETB</name>
<feature type="domain" description="XRRM" evidence="8">
    <location>
        <begin position="218"/>
        <end position="344"/>
    </location>
</feature>
<dbReference type="CDD" id="cd12291">
    <property type="entry name" value="RRM1_La"/>
    <property type="match status" value="1"/>
</dbReference>
<dbReference type="OMA" id="PEHNEER"/>
<dbReference type="InterPro" id="IPR000504">
    <property type="entry name" value="RRM_dom"/>
</dbReference>
<evidence type="ECO:0000313" key="10">
    <source>
        <dbReference type="Proteomes" id="UP000054408"/>
    </source>
</evidence>
<protein>
    <submittedName>
        <fullName evidence="9">Sjogren syndrome antigen B</fullName>
    </submittedName>
</protein>
<dbReference type="GO" id="GO:0003729">
    <property type="term" value="F:mRNA binding"/>
    <property type="evidence" value="ECO:0007669"/>
    <property type="project" value="TreeGrafter"/>
</dbReference>
<dbReference type="InterPro" id="IPR006630">
    <property type="entry name" value="La_HTH"/>
</dbReference>
<reference evidence="9 10" key="1">
    <citation type="submission" date="2010-05" db="EMBL/GenBank/DDBJ databases">
        <title>The Genome Sequence of Thecamonas trahens ATCC 50062.</title>
        <authorList>
            <consortium name="The Broad Institute Genome Sequencing Platform"/>
            <person name="Russ C."/>
            <person name="Cuomo C."/>
            <person name="Shea T."/>
            <person name="Young S.K."/>
            <person name="Zeng Q."/>
            <person name="Koehrsen M."/>
            <person name="Haas B."/>
            <person name="Borodovsky M."/>
            <person name="Guigo R."/>
            <person name="Alvarado L."/>
            <person name="Berlin A."/>
            <person name="Bochicchio J."/>
            <person name="Borenstein D."/>
            <person name="Chapman S."/>
            <person name="Chen Z."/>
            <person name="Freedman E."/>
            <person name="Gellesch M."/>
            <person name="Goldberg J."/>
            <person name="Griggs A."/>
            <person name="Gujja S."/>
            <person name="Heilman E."/>
            <person name="Heiman D."/>
            <person name="Hepburn T."/>
            <person name="Howarth C."/>
            <person name="Jen D."/>
            <person name="Larson L."/>
            <person name="Mehta T."/>
            <person name="Park D."/>
            <person name="Pearson M."/>
            <person name="Roberts A."/>
            <person name="Saif S."/>
            <person name="Shenoy N."/>
            <person name="Sisk P."/>
            <person name="Stolte C."/>
            <person name="Sykes S."/>
            <person name="Thomson T."/>
            <person name="Walk T."/>
            <person name="White J."/>
            <person name="Yandava C."/>
            <person name="Burger G."/>
            <person name="Gray M.W."/>
            <person name="Holland P.W.H."/>
            <person name="King N."/>
            <person name="Lang F.B.F."/>
            <person name="Roger A.J."/>
            <person name="Ruiz-Trillo I."/>
            <person name="Lander E."/>
            <person name="Nusbaum C."/>
        </authorList>
    </citation>
    <scope>NUCLEOTIDE SEQUENCE [LARGE SCALE GENOMIC DNA]</scope>
    <source>
        <strain evidence="9 10">ATCC 50062</strain>
    </source>
</reference>
<dbReference type="Pfam" id="PF05383">
    <property type="entry name" value="La"/>
    <property type="match status" value="1"/>
</dbReference>
<dbReference type="SMART" id="SM00715">
    <property type="entry name" value="LA"/>
    <property type="match status" value="1"/>
</dbReference>
<dbReference type="PANTHER" id="PTHR22792">
    <property type="entry name" value="LUPUS LA PROTEIN-RELATED"/>
    <property type="match status" value="1"/>
</dbReference>
<dbReference type="InterPro" id="IPR036388">
    <property type="entry name" value="WH-like_DNA-bd_sf"/>
</dbReference>
<comment type="subcellular location">
    <subcellularLocation>
        <location evidence="1">Nucleus</location>
    </subcellularLocation>
</comment>
<evidence type="ECO:0000259" key="8">
    <source>
        <dbReference type="PROSITE" id="PS51939"/>
    </source>
</evidence>
<dbReference type="PRINTS" id="PR00302">
    <property type="entry name" value="LUPUSLA"/>
</dbReference>
<dbReference type="SUPFAM" id="SSF54928">
    <property type="entry name" value="RNA-binding domain, RBD"/>
    <property type="match status" value="1"/>
</dbReference>
<dbReference type="InterPro" id="IPR012677">
    <property type="entry name" value="Nucleotide-bd_a/b_plait_sf"/>
</dbReference>
<evidence type="ECO:0000256" key="3">
    <source>
        <dbReference type="ARBA" id="ARBA00023242"/>
    </source>
</evidence>
<keyword evidence="10" id="KW-1185">Reference proteome</keyword>
<dbReference type="GO" id="GO:0006396">
    <property type="term" value="P:RNA processing"/>
    <property type="evidence" value="ECO:0007669"/>
    <property type="project" value="InterPro"/>
</dbReference>
<proteinExistence type="predicted"/>
<dbReference type="InterPro" id="IPR014886">
    <property type="entry name" value="La_xRRM"/>
</dbReference>
<evidence type="ECO:0000313" key="9">
    <source>
        <dbReference type="EMBL" id="KNC53125.1"/>
    </source>
</evidence>
<dbReference type="Pfam" id="PF00076">
    <property type="entry name" value="RRM_1"/>
    <property type="match status" value="1"/>
</dbReference>
<dbReference type="EMBL" id="GL349478">
    <property type="protein sequence ID" value="KNC53125.1"/>
    <property type="molecule type" value="Genomic_DNA"/>
</dbReference>
<dbReference type="PROSITE" id="PS50961">
    <property type="entry name" value="HTH_LA"/>
    <property type="match status" value="1"/>
</dbReference>
<accession>A0A0L0DLK2</accession>
<dbReference type="InterPro" id="IPR035979">
    <property type="entry name" value="RBD_domain_sf"/>
</dbReference>
<dbReference type="PANTHER" id="PTHR22792:SF140">
    <property type="entry name" value="ACHILLES, ISOFORM A"/>
    <property type="match status" value="1"/>
</dbReference>
<feature type="compositionally biased region" description="Low complexity" evidence="5">
    <location>
        <begin position="358"/>
        <end position="370"/>
    </location>
</feature>
<dbReference type="RefSeq" id="XP_013754792.1">
    <property type="nucleotide sequence ID" value="XM_013899338.1"/>
</dbReference>
<dbReference type="PROSITE" id="PS51939">
    <property type="entry name" value="XRRM"/>
    <property type="match status" value="1"/>
</dbReference>
<keyword evidence="3" id="KW-0539">Nucleus</keyword>
<organism evidence="9 10">
    <name type="scientific">Thecamonas trahens ATCC 50062</name>
    <dbReference type="NCBI Taxonomy" id="461836"/>
    <lineage>
        <taxon>Eukaryota</taxon>
        <taxon>Apusozoa</taxon>
        <taxon>Apusomonadida</taxon>
        <taxon>Apusomonadidae</taxon>
        <taxon>Thecamonas</taxon>
    </lineage>
</organism>
<dbReference type="CDD" id="cd07323">
    <property type="entry name" value="LAM"/>
    <property type="match status" value="1"/>
</dbReference>
<dbReference type="Pfam" id="PF08777">
    <property type="entry name" value="RRM_3"/>
    <property type="match status" value="1"/>
</dbReference>
<dbReference type="OrthoDB" id="439993at2759"/>
<evidence type="ECO:0000256" key="1">
    <source>
        <dbReference type="ARBA" id="ARBA00004123"/>
    </source>
</evidence>
<dbReference type="AlphaFoldDB" id="A0A0L0DLK2"/>
<evidence type="ECO:0000259" key="7">
    <source>
        <dbReference type="PROSITE" id="PS50961"/>
    </source>
</evidence>
<sequence>MADTTSAAARARKQIEFYFSDSNLPRDKYLLNLTAQNSDGFVPLEELAKFKRVQQMGLDNEALAAALGESDALVVSDDGKNVRRAQPLPAKLDIDERSIYAKGFVRDGEVTTIESITELFAEHGKVLSVRLRRTPQTHLFKGSAFVEFATVDEAKAIIAKEIRAAPELEPLAMEMKLDYLTRARAKKIERRNASKAAAAPPTEEAIAAEVAAEIAAFDVIPGCVVHVTELASEGISREDMLPIFRAYGDVQRVDFSRGQTEGYIRFAAPVAAAAVADLSTDDTKRTLADKVFAVAVVDGEAETKYWHGVVEARVRGRISRMGAKGIQHAAPKRKAEDDAAAGDDGAAPAKKQKTLDGEAAATAEAPAASE</sequence>
<feature type="domain" description="RRM" evidence="6">
    <location>
        <begin position="97"/>
        <end position="182"/>
    </location>
</feature>